<protein>
    <submittedName>
        <fullName evidence="1">Uncharacterized protein</fullName>
    </submittedName>
</protein>
<dbReference type="Proteomes" id="UP000324222">
    <property type="component" value="Unassembled WGS sequence"/>
</dbReference>
<evidence type="ECO:0000313" key="1">
    <source>
        <dbReference type="EMBL" id="MPC82320.1"/>
    </source>
</evidence>
<comment type="caution">
    <text evidence="1">The sequence shown here is derived from an EMBL/GenBank/DDBJ whole genome shotgun (WGS) entry which is preliminary data.</text>
</comment>
<proteinExistence type="predicted"/>
<organism evidence="1 2">
    <name type="scientific">Portunus trituberculatus</name>
    <name type="common">Swimming crab</name>
    <name type="synonym">Neptunus trituberculatus</name>
    <dbReference type="NCBI Taxonomy" id="210409"/>
    <lineage>
        <taxon>Eukaryota</taxon>
        <taxon>Metazoa</taxon>
        <taxon>Ecdysozoa</taxon>
        <taxon>Arthropoda</taxon>
        <taxon>Crustacea</taxon>
        <taxon>Multicrustacea</taxon>
        <taxon>Malacostraca</taxon>
        <taxon>Eumalacostraca</taxon>
        <taxon>Eucarida</taxon>
        <taxon>Decapoda</taxon>
        <taxon>Pleocyemata</taxon>
        <taxon>Brachyura</taxon>
        <taxon>Eubrachyura</taxon>
        <taxon>Portunoidea</taxon>
        <taxon>Portunidae</taxon>
        <taxon>Portuninae</taxon>
        <taxon>Portunus</taxon>
    </lineage>
</organism>
<dbReference type="OrthoDB" id="6359204at2759"/>
<dbReference type="EMBL" id="VSRR010059413">
    <property type="protein sequence ID" value="MPC82320.1"/>
    <property type="molecule type" value="Genomic_DNA"/>
</dbReference>
<keyword evidence="2" id="KW-1185">Reference proteome</keyword>
<reference evidence="1 2" key="1">
    <citation type="submission" date="2019-05" db="EMBL/GenBank/DDBJ databases">
        <title>Another draft genome of Portunus trituberculatus and its Hox gene families provides insights of decapod evolution.</title>
        <authorList>
            <person name="Jeong J.-H."/>
            <person name="Song I."/>
            <person name="Kim S."/>
            <person name="Choi T."/>
            <person name="Kim D."/>
            <person name="Ryu S."/>
            <person name="Kim W."/>
        </authorList>
    </citation>
    <scope>NUCLEOTIDE SEQUENCE [LARGE SCALE GENOMIC DNA]</scope>
    <source>
        <tissue evidence="1">Muscle</tissue>
    </source>
</reference>
<evidence type="ECO:0000313" key="2">
    <source>
        <dbReference type="Proteomes" id="UP000324222"/>
    </source>
</evidence>
<accession>A0A5B7ID57</accession>
<gene>
    <name evidence="1" type="ORF">E2C01_076978</name>
</gene>
<sequence length="62" mass="7292">MYATAVRKQKKFYDTVVSEREQSLPFRAHVVPNNMGANMYFEATLLLQQYREEKENLGPKPK</sequence>
<name>A0A5B7ID57_PORTR</name>
<dbReference type="AlphaFoldDB" id="A0A5B7ID57"/>